<feature type="region of interest" description="Disordered" evidence="2">
    <location>
        <begin position="67"/>
        <end position="98"/>
    </location>
</feature>
<evidence type="ECO:0000256" key="1">
    <source>
        <dbReference type="PROSITE-ProRule" id="PRU00175"/>
    </source>
</evidence>
<organism evidence="4">
    <name type="scientific">Noctiluca scintillans</name>
    <name type="common">Sea sparkle</name>
    <name type="synonym">Red tide dinoflagellate</name>
    <dbReference type="NCBI Taxonomy" id="2966"/>
    <lineage>
        <taxon>Eukaryota</taxon>
        <taxon>Sar</taxon>
        <taxon>Alveolata</taxon>
        <taxon>Dinophyceae</taxon>
        <taxon>Noctilucales</taxon>
        <taxon>Noctilucaceae</taxon>
        <taxon>Noctiluca</taxon>
    </lineage>
</organism>
<dbReference type="Gene3D" id="3.30.40.10">
    <property type="entry name" value="Zinc/RING finger domain, C3HC4 (zinc finger)"/>
    <property type="match status" value="1"/>
</dbReference>
<evidence type="ECO:0000313" key="4">
    <source>
        <dbReference type="EMBL" id="CAD8870276.1"/>
    </source>
</evidence>
<dbReference type="SUPFAM" id="SSF57850">
    <property type="entry name" value="RING/U-box"/>
    <property type="match status" value="1"/>
</dbReference>
<dbReference type="PROSITE" id="PS50089">
    <property type="entry name" value="ZF_RING_2"/>
    <property type="match status" value="1"/>
</dbReference>
<sequence length="298" mass="30347">MISDTGDIFYSNVIDDPTMDILGSFPESSLLAGMTGDTSQPTFDSASQLHEAANPVPVLPVAVEDEDEDFDPSMYSNEVPETEDSPREASTSVEADTGFGTELARVPEVEGAGRELARADDRGAAVAGVGSVEPDREIVRPDHPAWMGVGVLGGAALGATFGGPVGAGVGAVAGLAAGVVRTYTGKHPAAHAATVIEHLDQDTVLRIAHQIHESGASVAPPSGLGLDDLRAISAVAASGAEVKCKICQTNKVNISLLPCGHACMCAHCCAGVLTAAPGGGIPCPLCRTPAEHVSQVHI</sequence>
<protein>
    <recommendedName>
        <fullName evidence="3">RING-type domain-containing protein</fullName>
    </recommendedName>
</protein>
<dbReference type="EMBL" id="HBFQ01063063">
    <property type="protein sequence ID" value="CAD8870276.1"/>
    <property type="molecule type" value="Transcribed_RNA"/>
</dbReference>
<evidence type="ECO:0000256" key="2">
    <source>
        <dbReference type="SAM" id="MobiDB-lite"/>
    </source>
</evidence>
<keyword evidence="1" id="KW-0479">Metal-binding</keyword>
<proteinExistence type="predicted"/>
<feature type="domain" description="RING-type" evidence="3">
    <location>
        <begin position="244"/>
        <end position="287"/>
    </location>
</feature>
<name>A0A7S1B0K7_NOCSC</name>
<evidence type="ECO:0000259" key="3">
    <source>
        <dbReference type="PROSITE" id="PS50089"/>
    </source>
</evidence>
<keyword evidence="1" id="KW-0862">Zinc</keyword>
<dbReference type="CDD" id="cd16649">
    <property type="entry name" value="mRING-HC-C3HC5_CGRF1-like"/>
    <property type="match status" value="1"/>
</dbReference>
<keyword evidence="1" id="KW-0863">Zinc-finger</keyword>
<accession>A0A7S1B0K7</accession>
<gene>
    <name evidence="4" type="ORF">NSCI0253_LOCUS44633</name>
</gene>
<dbReference type="Pfam" id="PF13920">
    <property type="entry name" value="zf-C3HC4_3"/>
    <property type="match status" value="1"/>
</dbReference>
<reference evidence="4" key="1">
    <citation type="submission" date="2021-01" db="EMBL/GenBank/DDBJ databases">
        <authorList>
            <person name="Corre E."/>
            <person name="Pelletier E."/>
            <person name="Niang G."/>
            <person name="Scheremetjew M."/>
            <person name="Finn R."/>
            <person name="Kale V."/>
            <person name="Holt S."/>
            <person name="Cochrane G."/>
            <person name="Meng A."/>
            <person name="Brown T."/>
            <person name="Cohen L."/>
        </authorList>
    </citation>
    <scope>NUCLEOTIDE SEQUENCE</scope>
</reference>
<dbReference type="InterPro" id="IPR013083">
    <property type="entry name" value="Znf_RING/FYVE/PHD"/>
</dbReference>
<dbReference type="AlphaFoldDB" id="A0A7S1B0K7"/>
<dbReference type="InterPro" id="IPR001841">
    <property type="entry name" value="Znf_RING"/>
</dbReference>
<dbReference type="GO" id="GO:0008270">
    <property type="term" value="F:zinc ion binding"/>
    <property type="evidence" value="ECO:0007669"/>
    <property type="project" value="UniProtKB-KW"/>
</dbReference>